<evidence type="ECO:0000313" key="3">
    <source>
        <dbReference type="Proteomes" id="UP001346869"/>
    </source>
</evidence>
<organism evidence="2 3">
    <name type="scientific">Eleginops maclovinus</name>
    <name type="common">Patagonian blennie</name>
    <name type="synonym">Eleginus maclovinus</name>
    <dbReference type="NCBI Taxonomy" id="56733"/>
    <lineage>
        <taxon>Eukaryota</taxon>
        <taxon>Metazoa</taxon>
        <taxon>Chordata</taxon>
        <taxon>Craniata</taxon>
        <taxon>Vertebrata</taxon>
        <taxon>Euteleostomi</taxon>
        <taxon>Actinopterygii</taxon>
        <taxon>Neopterygii</taxon>
        <taxon>Teleostei</taxon>
        <taxon>Neoteleostei</taxon>
        <taxon>Acanthomorphata</taxon>
        <taxon>Eupercaria</taxon>
        <taxon>Perciformes</taxon>
        <taxon>Notothenioidei</taxon>
        <taxon>Eleginopidae</taxon>
        <taxon>Eleginops</taxon>
    </lineage>
</organism>
<gene>
    <name evidence="2" type="ORF">PBY51_004609</name>
</gene>
<protein>
    <submittedName>
        <fullName evidence="2">Uncharacterized protein</fullName>
    </submittedName>
</protein>
<dbReference type="Proteomes" id="UP001346869">
    <property type="component" value="Unassembled WGS sequence"/>
</dbReference>
<dbReference type="EMBL" id="JAUZQC010000005">
    <property type="protein sequence ID" value="KAK5871748.1"/>
    <property type="molecule type" value="Genomic_DNA"/>
</dbReference>
<feature type="compositionally biased region" description="Basic and acidic residues" evidence="1">
    <location>
        <begin position="56"/>
        <end position="75"/>
    </location>
</feature>
<keyword evidence="3" id="KW-1185">Reference proteome</keyword>
<reference evidence="2 3" key="1">
    <citation type="journal article" date="2023" name="Genes (Basel)">
        <title>Chromosome-Level Genome Assembly and Circadian Gene Repertoire of the Patagonia Blennie Eleginops maclovinus-The Closest Ancestral Proxy of Antarctic Cryonotothenioids.</title>
        <authorList>
            <person name="Cheng C.C."/>
            <person name="Rivera-Colon A.G."/>
            <person name="Minhas B.F."/>
            <person name="Wilson L."/>
            <person name="Rayamajhi N."/>
            <person name="Vargas-Chacoff L."/>
            <person name="Catchen J.M."/>
        </authorList>
    </citation>
    <scope>NUCLEOTIDE SEQUENCE [LARGE SCALE GENOMIC DNA]</scope>
    <source>
        <strain evidence="2">JMC-PN-2008</strain>
    </source>
</reference>
<feature type="region of interest" description="Disordered" evidence="1">
    <location>
        <begin position="1"/>
        <end position="80"/>
    </location>
</feature>
<dbReference type="AlphaFoldDB" id="A0AAN8AX98"/>
<name>A0AAN8AX98_ELEMC</name>
<sequence length="220" mass="24529">MERERNERKERKEGKEGRKERKEGKERKERNKNVQSKESQTGRDRYGTVRSLTGPERQEAREVPRHTDGPERECICDVTGPRPSALPGPVHGHRPPSLFPEPSILQRPVIPFALPARPVPFRPSVTSHSPEPSALPGACCLSCPTRPSLLPDLSVPSARHIPCPTFSHDPSPTPFRVTFLPLDPSVPSVPPFLSRHSTFPPAFPMPSRHDLSFPPLPVLP</sequence>
<reference evidence="2 3" key="2">
    <citation type="journal article" date="2023" name="Mol. Biol. Evol.">
        <title>Genomics of Secondarily Temperate Adaptation in the Only Non-Antarctic Icefish.</title>
        <authorList>
            <person name="Rivera-Colon A.G."/>
            <person name="Rayamajhi N."/>
            <person name="Minhas B.F."/>
            <person name="Madrigal G."/>
            <person name="Bilyk K.T."/>
            <person name="Yoon V."/>
            <person name="Hune M."/>
            <person name="Gregory S."/>
            <person name="Cheng C.H.C."/>
            <person name="Catchen J.M."/>
        </authorList>
    </citation>
    <scope>NUCLEOTIDE SEQUENCE [LARGE SCALE GENOMIC DNA]</scope>
    <source>
        <strain evidence="2">JMC-PN-2008</strain>
    </source>
</reference>
<evidence type="ECO:0000256" key="1">
    <source>
        <dbReference type="SAM" id="MobiDB-lite"/>
    </source>
</evidence>
<accession>A0AAN8AX98</accession>
<feature type="compositionally biased region" description="Basic and acidic residues" evidence="1">
    <location>
        <begin position="1"/>
        <end position="32"/>
    </location>
</feature>
<proteinExistence type="predicted"/>
<evidence type="ECO:0000313" key="2">
    <source>
        <dbReference type="EMBL" id="KAK5871748.1"/>
    </source>
</evidence>
<comment type="caution">
    <text evidence="2">The sequence shown here is derived from an EMBL/GenBank/DDBJ whole genome shotgun (WGS) entry which is preliminary data.</text>
</comment>